<evidence type="ECO:0000313" key="2">
    <source>
        <dbReference type="Proteomes" id="UP000229839"/>
    </source>
</evidence>
<sequence length="193" mass="21521">MKELSIISKRNDWDYKYFSRHLFKNLLLGTTVVAFLSNTSSVYAKKFDIIEPLLQVLEKATAVYSQGNDRNVFSAYDHYAAYRGFFDGGSLSKSSYLTVLNTALTQKVNVNYANFLINTLSEGNNARPVVDVLTADKGDLSQRMLDIGDKNKRSLLSPQWSVDGNLPPQQFSQNGADTALINVFDSLQNNAST</sequence>
<dbReference type="EMBL" id="NJGE01000001">
    <property type="protein sequence ID" value="PIT70307.1"/>
    <property type="molecule type" value="Genomic_DNA"/>
</dbReference>
<feature type="non-terminal residue" evidence="1">
    <location>
        <position position="193"/>
    </location>
</feature>
<accession>A0A2M6UVY2</accession>
<reference evidence="1 2" key="1">
    <citation type="submission" date="2017-06" db="EMBL/GenBank/DDBJ databases">
        <title>Draft genome of Bartonella tribocorum strain L103, isolated from a rodent in Laos.</title>
        <authorList>
            <person name="Hadjadj L."/>
            <person name="Jiyipong T."/>
            <person name="Morand S."/>
            <person name="Diene S.M."/>
            <person name="Rolain J.-M."/>
        </authorList>
    </citation>
    <scope>NUCLEOTIDE SEQUENCE [LARGE SCALE GENOMIC DNA]</scope>
    <source>
        <strain evidence="1 2">L103</strain>
    </source>
</reference>
<evidence type="ECO:0000313" key="1">
    <source>
        <dbReference type="EMBL" id="PIT70307.1"/>
    </source>
</evidence>
<gene>
    <name evidence="1" type="ORF">CER18_00950</name>
</gene>
<proteinExistence type="predicted"/>
<dbReference type="RefSeq" id="WP_143242701.1">
    <property type="nucleotide sequence ID" value="NZ_NJGE01000001.1"/>
</dbReference>
<dbReference type="Proteomes" id="UP000229839">
    <property type="component" value="Unassembled WGS sequence"/>
</dbReference>
<organism evidence="1 2">
    <name type="scientific">Bartonella tribocorum</name>
    <dbReference type="NCBI Taxonomy" id="85701"/>
    <lineage>
        <taxon>Bacteria</taxon>
        <taxon>Pseudomonadati</taxon>
        <taxon>Pseudomonadota</taxon>
        <taxon>Alphaproteobacteria</taxon>
        <taxon>Hyphomicrobiales</taxon>
        <taxon>Bartonellaceae</taxon>
        <taxon>Bartonella</taxon>
    </lineage>
</organism>
<name>A0A2M6UVY2_9HYPH</name>
<protein>
    <submittedName>
        <fullName evidence="1">Uncharacterized protein</fullName>
    </submittedName>
</protein>
<dbReference type="AlphaFoldDB" id="A0A2M6UVY2"/>
<comment type="caution">
    <text evidence="1">The sequence shown here is derived from an EMBL/GenBank/DDBJ whole genome shotgun (WGS) entry which is preliminary data.</text>
</comment>